<keyword evidence="3" id="KW-1185">Reference proteome</keyword>
<dbReference type="EMBL" id="ML977199">
    <property type="protein sequence ID" value="KAF1981427.1"/>
    <property type="molecule type" value="Genomic_DNA"/>
</dbReference>
<feature type="domain" description="Metallo-beta-lactamase" evidence="1">
    <location>
        <begin position="81"/>
        <end position="250"/>
    </location>
</feature>
<dbReference type="SMART" id="SM00849">
    <property type="entry name" value="Lactamase_B"/>
    <property type="match status" value="1"/>
</dbReference>
<sequence>MTNPEDLAICSTCGTQFDVPLSSPPKACKICDDPRQFVPPTGQSWTSHSTLLSQNYANTFTPDPHDARLTTIHTSPKFGIGQRAILLETPHGNVLWDCITLLDSATIDFIKSKGGLKAIVISHPHYYTTHVEWGRAFNCPVLLSREDEEWICQRGKREGGGDVVEFMEPGEKTREVLPGVTVIKAGGHFPGSLLLHWEGRLLIADTVVTVPSALYHIDRPPGTTSYTFFWSIPNMIPLPPSEIQKIWEAIKPFDFDVTMGAFPGMDVRGKDVKRRLLESVKIQVRSEGWTEHEILSETV</sequence>
<evidence type="ECO:0000313" key="2">
    <source>
        <dbReference type="EMBL" id="KAF1981427.1"/>
    </source>
</evidence>
<proteinExistence type="predicted"/>
<name>A0A6G1GKZ2_9PEZI</name>
<dbReference type="AlphaFoldDB" id="A0A6G1GKZ2"/>
<dbReference type="SUPFAM" id="SSF56281">
    <property type="entry name" value="Metallo-hydrolase/oxidoreductase"/>
    <property type="match status" value="1"/>
</dbReference>
<reference evidence="2" key="1">
    <citation type="journal article" date="2020" name="Stud. Mycol.">
        <title>101 Dothideomycetes genomes: a test case for predicting lifestyles and emergence of pathogens.</title>
        <authorList>
            <person name="Haridas S."/>
            <person name="Albert R."/>
            <person name="Binder M."/>
            <person name="Bloem J."/>
            <person name="Labutti K."/>
            <person name="Salamov A."/>
            <person name="Andreopoulos B."/>
            <person name="Baker S."/>
            <person name="Barry K."/>
            <person name="Bills G."/>
            <person name="Bluhm B."/>
            <person name="Cannon C."/>
            <person name="Castanera R."/>
            <person name="Culley D."/>
            <person name="Daum C."/>
            <person name="Ezra D."/>
            <person name="Gonzalez J."/>
            <person name="Henrissat B."/>
            <person name="Kuo A."/>
            <person name="Liang C."/>
            <person name="Lipzen A."/>
            <person name="Lutzoni F."/>
            <person name="Magnuson J."/>
            <person name="Mondo S."/>
            <person name="Nolan M."/>
            <person name="Ohm R."/>
            <person name="Pangilinan J."/>
            <person name="Park H.-J."/>
            <person name="Ramirez L."/>
            <person name="Alfaro M."/>
            <person name="Sun H."/>
            <person name="Tritt A."/>
            <person name="Yoshinaga Y."/>
            <person name="Zwiers L.-H."/>
            <person name="Turgeon B."/>
            <person name="Goodwin S."/>
            <person name="Spatafora J."/>
            <person name="Crous P."/>
            <person name="Grigoriev I."/>
        </authorList>
    </citation>
    <scope>NUCLEOTIDE SEQUENCE</scope>
    <source>
        <strain evidence="2">CBS 113979</strain>
    </source>
</reference>
<gene>
    <name evidence="2" type="ORF">K402DRAFT_398516</name>
</gene>
<protein>
    <recommendedName>
        <fullName evidence="1">Metallo-beta-lactamase domain-containing protein</fullName>
    </recommendedName>
</protein>
<dbReference type="Gene3D" id="3.60.15.10">
    <property type="entry name" value="Ribonuclease Z/Hydroxyacylglutathione hydrolase-like"/>
    <property type="match status" value="1"/>
</dbReference>
<dbReference type="InterPro" id="IPR036866">
    <property type="entry name" value="RibonucZ/Hydroxyglut_hydro"/>
</dbReference>
<evidence type="ECO:0000259" key="1">
    <source>
        <dbReference type="SMART" id="SM00849"/>
    </source>
</evidence>
<evidence type="ECO:0000313" key="3">
    <source>
        <dbReference type="Proteomes" id="UP000800041"/>
    </source>
</evidence>
<accession>A0A6G1GKZ2</accession>
<dbReference type="Proteomes" id="UP000800041">
    <property type="component" value="Unassembled WGS sequence"/>
</dbReference>
<dbReference type="InterPro" id="IPR001279">
    <property type="entry name" value="Metallo-B-lactamas"/>
</dbReference>
<dbReference type="PANTHER" id="PTHR36839">
    <property type="entry name" value="METALLO-BETA-LACTAMASE FAMILY PROTEIN (AFU_ORTHOLOGUE AFUA_5G12770)"/>
    <property type="match status" value="1"/>
</dbReference>
<dbReference type="PANTHER" id="PTHR36839:SF1">
    <property type="entry name" value="METALLO-BETA-LACTAMASE FAMILY PROTEIN (AFU_ORTHOLOGUE AFUA_5G12770)"/>
    <property type="match status" value="1"/>
</dbReference>
<organism evidence="2 3">
    <name type="scientific">Aulographum hederae CBS 113979</name>
    <dbReference type="NCBI Taxonomy" id="1176131"/>
    <lineage>
        <taxon>Eukaryota</taxon>
        <taxon>Fungi</taxon>
        <taxon>Dikarya</taxon>
        <taxon>Ascomycota</taxon>
        <taxon>Pezizomycotina</taxon>
        <taxon>Dothideomycetes</taxon>
        <taxon>Pleosporomycetidae</taxon>
        <taxon>Aulographales</taxon>
        <taxon>Aulographaceae</taxon>
    </lineage>
</organism>
<dbReference type="OrthoDB" id="17458at2759"/>